<dbReference type="Gene3D" id="3.40.30.10">
    <property type="entry name" value="Glutaredoxin"/>
    <property type="match status" value="1"/>
</dbReference>
<dbReference type="InterPro" id="IPR036249">
    <property type="entry name" value="Thioredoxin-like_sf"/>
</dbReference>
<dbReference type="Pfam" id="PF11412">
    <property type="entry name" value="DsbD_N"/>
    <property type="match status" value="1"/>
</dbReference>
<name>A0ABV4IDD6_9BURK</name>
<keyword evidence="5 7" id="KW-0472">Membrane</keyword>
<evidence type="ECO:0000259" key="8">
    <source>
        <dbReference type="Pfam" id="PF02683"/>
    </source>
</evidence>
<feature type="domain" description="Thiol:disulfide interchange protein DsbD N-terminal" evidence="9">
    <location>
        <begin position="74"/>
        <end position="186"/>
    </location>
</feature>
<organism evidence="10 11">
    <name type="scientific">Comamonas jiangduensis</name>
    <dbReference type="NCBI Taxonomy" id="1194168"/>
    <lineage>
        <taxon>Bacteria</taxon>
        <taxon>Pseudomonadati</taxon>
        <taxon>Pseudomonadota</taxon>
        <taxon>Betaproteobacteria</taxon>
        <taxon>Burkholderiales</taxon>
        <taxon>Comamonadaceae</taxon>
        <taxon>Comamonas</taxon>
    </lineage>
</organism>
<dbReference type="EMBL" id="JBGJLR010000010">
    <property type="protein sequence ID" value="MEZ2739807.1"/>
    <property type="molecule type" value="Genomic_DNA"/>
</dbReference>
<evidence type="ECO:0000256" key="3">
    <source>
        <dbReference type="ARBA" id="ARBA00022748"/>
    </source>
</evidence>
<feature type="transmembrane region" description="Helical" evidence="7">
    <location>
        <begin position="521"/>
        <end position="546"/>
    </location>
</feature>
<feature type="transmembrane region" description="Helical" evidence="7">
    <location>
        <begin position="488"/>
        <end position="515"/>
    </location>
</feature>
<dbReference type="InterPro" id="IPR003834">
    <property type="entry name" value="Cyt_c_assmbl_TM_dom"/>
</dbReference>
<reference evidence="10 11" key="1">
    <citation type="submission" date="2024-08" db="EMBL/GenBank/DDBJ databases">
        <authorList>
            <person name="Feng Z."/>
            <person name="Ronholm J."/>
        </authorList>
    </citation>
    <scope>NUCLEOTIDE SEQUENCE [LARGE SCALE GENOMIC DNA]</scope>
    <source>
        <strain evidence="10 11">4-AB0-8</strain>
    </source>
</reference>
<dbReference type="Pfam" id="PF02683">
    <property type="entry name" value="DsbD_TM"/>
    <property type="match status" value="1"/>
</dbReference>
<dbReference type="Pfam" id="PF13899">
    <property type="entry name" value="Thioredoxin_7"/>
    <property type="match status" value="1"/>
</dbReference>
<sequence length="761" mass="80094">MLISAPSPFRHARAVALLLVLSLLALCTALLPASARAQIQLKMGGTASATVVSDTVTTPRVQAQLVALAPQGIAPGQPLKLGLRIKHQPDWHTYWKNAGDSGLPTQLDWQLPPGMQAAEIDWPTPQQIRVGDMLNYGYEGTVLLPVAVQVTPDFQPRADGTVDIRLNASWLVCRVECIPEEGQFALSLPADVADTMWAADFAQAHTQAPQGLEATQSRFSALPSGDRVRLRVHGLPAAAHGQTLAFYPESADTFHHAAVLGKDWQQAWESNVWTAELPLSAMRGATPAQLSFVLGLPAPGTDVAHAPPAQSWRITAPVDGTWTAADLAQVSPALAAALEANQQAAATSAPPAAASPISTRSWVAALVGGLLGGLLLNLMPCVFPVLAIKLMGFARHGANARAQRANGLAYAAGVVLSFMALGGVLLALRAAGEQLGWGFQLQSPLVVASLAALFTLIGLNLAGVFELTQVVPSRIANLHARHPLADAFISGVVAVAIASPCTAPFMGASLGFAVGMPAAQALAVFAALGVGMAIPYVLLSWVPALLRWLPRPGAWMDTFRRAMAFPMFATVIWLVWVLGQQSGIDGAATLLALLLCLAALAWVLTLHGKTRLVLSVLVLALAAWLASSFGRNVVEPLPVANASSSATTGTGWQAWSASAQAELLAQGRPVFVDYTAAWCVTCQYNKRTTLAEGDVLAAFVQRNVALLRADWTRRDPAITAELTKLGRSGVPVYVLLAPGQAPVVLSELLSTQEVLNALQTL</sequence>
<keyword evidence="3" id="KW-0201">Cytochrome c-type biogenesis</keyword>
<evidence type="ECO:0000313" key="11">
    <source>
        <dbReference type="Proteomes" id="UP001567350"/>
    </source>
</evidence>
<feature type="transmembrane region" description="Helical" evidence="7">
    <location>
        <begin position="408"/>
        <end position="432"/>
    </location>
</feature>
<accession>A0ABV4IDD6</accession>
<dbReference type="RefSeq" id="WP_370892351.1">
    <property type="nucleotide sequence ID" value="NZ_JBGJLT010000009.1"/>
</dbReference>
<dbReference type="CDD" id="cd02953">
    <property type="entry name" value="DsbDgamma"/>
    <property type="match status" value="1"/>
</dbReference>
<keyword evidence="2 7" id="KW-0812">Transmembrane</keyword>
<evidence type="ECO:0000256" key="2">
    <source>
        <dbReference type="ARBA" id="ARBA00022692"/>
    </source>
</evidence>
<comment type="caution">
    <text evidence="10">The sequence shown here is derived from an EMBL/GenBank/DDBJ whole genome shotgun (WGS) entry which is preliminary data.</text>
</comment>
<feature type="transmembrane region" description="Helical" evidence="7">
    <location>
        <begin position="444"/>
        <end position="467"/>
    </location>
</feature>
<dbReference type="SUPFAM" id="SSF52833">
    <property type="entry name" value="Thioredoxin-like"/>
    <property type="match status" value="1"/>
</dbReference>
<feature type="transmembrane region" description="Helical" evidence="7">
    <location>
        <begin position="612"/>
        <end position="630"/>
    </location>
</feature>
<protein>
    <submittedName>
        <fullName evidence="10">Protein-disulfide reductase DsbD family protein</fullName>
    </submittedName>
</protein>
<feature type="transmembrane region" description="Helical" evidence="7">
    <location>
        <begin position="584"/>
        <end position="605"/>
    </location>
</feature>
<gene>
    <name evidence="10" type="ORF">ACBP88_10180</name>
</gene>
<feature type="transmembrane region" description="Helical" evidence="7">
    <location>
        <begin position="558"/>
        <end position="578"/>
    </location>
</feature>
<evidence type="ECO:0000313" key="10">
    <source>
        <dbReference type="EMBL" id="MEZ2739807.1"/>
    </source>
</evidence>
<dbReference type="PROSITE" id="PS00194">
    <property type="entry name" value="THIOREDOXIN_1"/>
    <property type="match status" value="1"/>
</dbReference>
<dbReference type="Proteomes" id="UP001567350">
    <property type="component" value="Unassembled WGS sequence"/>
</dbReference>
<dbReference type="PANTHER" id="PTHR32234">
    <property type="entry name" value="THIOL:DISULFIDE INTERCHANGE PROTEIN DSBD"/>
    <property type="match status" value="1"/>
</dbReference>
<keyword evidence="11" id="KW-1185">Reference proteome</keyword>
<feature type="transmembrane region" description="Helical" evidence="7">
    <location>
        <begin position="362"/>
        <end position="387"/>
    </location>
</feature>
<comment type="subcellular location">
    <subcellularLocation>
        <location evidence="1">Membrane</location>
        <topology evidence="1">Multi-pass membrane protein</topology>
    </subcellularLocation>
</comment>
<dbReference type="InterPro" id="IPR017937">
    <property type="entry name" value="Thioredoxin_CS"/>
</dbReference>
<dbReference type="InterPro" id="IPR035671">
    <property type="entry name" value="DsbD_gamma"/>
</dbReference>
<evidence type="ECO:0000256" key="4">
    <source>
        <dbReference type="ARBA" id="ARBA00022989"/>
    </source>
</evidence>
<dbReference type="InterPro" id="IPR028250">
    <property type="entry name" value="DsbDN"/>
</dbReference>
<evidence type="ECO:0000256" key="1">
    <source>
        <dbReference type="ARBA" id="ARBA00004141"/>
    </source>
</evidence>
<evidence type="ECO:0000256" key="6">
    <source>
        <dbReference type="ARBA" id="ARBA00023284"/>
    </source>
</evidence>
<keyword evidence="6" id="KW-0676">Redox-active center</keyword>
<evidence type="ECO:0000256" key="7">
    <source>
        <dbReference type="SAM" id="Phobius"/>
    </source>
</evidence>
<keyword evidence="4 7" id="KW-1133">Transmembrane helix</keyword>
<proteinExistence type="predicted"/>
<evidence type="ECO:0000259" key="9">
    <source>
        <dbReference type="Pfam" id="PF11412"/>
    </source>
</evidence>
<dbReference type="PANTHER" id="PTHR32234:SF3">
    <property type="entry name" value="SUPPRESSION OF COPPER SENSITIVITY PROTEIN"/>
    <property type="match status" value="1"/>
</dbReference>
<evidence type="ECO:0000256" key="5">
    <source>
        <dbReference type="ARBA" id="ARBA00023136"/>
    </source>
</evidence>
<feature type="domain" description="Cytochrome C biogenesis protein transmembrane" evidence="8">
    <location>
        <begin position="365"/>
        <end position="575"/>
    </location>
</feature>